<feature type="binding site" evidence="1">
    <location>
        <position position="60"/>
    </location>
    <ligand>
        <name>Mg(2+)</name>
        <dbReference type="ChEBI" id="CHEBI:18420"/>
        <label>1</label>
    </ligand>
</feature>
<name>A0AA35T1S4_GEOBA</name>
<dbReference type="SUPFAM" id="SSF101478">
    <property type="entry name" value="ADP-ribosylglycohydrolase"/>
    <property type="match status" value="1"/>
</dbReference>
<dbReference type="Pfam" id="PF03747">
    <property type="entry name" value="ADP_ribosyl_GH"/>
    <property type="match status" value="1"/>
</dbReference>
<keyword evidence="3" id="KW-1185">Reference proteome</keyword>
<feature type="binding site" evidence="1">
    <location>
        <position position="62"/>
    </location>
    <ligand>
        <name>Mg(2+)</name>
        <dbReference type="ChEBI" id="CHEBI:18420"/>
        <label>1</label>
    </ligand>
</feature>
<evidence type="ECO:0000313" key="3">
    <source>
        <dbReference type="Proteomes" id="UP001174909"/>
    </source>
</evidence>
<protein>
    <submittedName>
        <fullName evidence="2">ADP-ribosylarginine hydrolase Tri1</fullName>
    </submittedName>
</protein>
<dbReference type="InterPro" id="IPR050792">
    <property type="entry name" value="ADP-ribosylglycohydrolase"/>
</dbReference>
<dbReference type="Gene3D" id="1.10.4080.10">
    <property type="entry name" value="ADP-ribosylation/Crystallin J1"/>
    <property type="match status" value="1"/>
</dbReference>
<keyword evidence="2" id="KW-0378">Hydrolase</keyword>
<dbReference type="PANTHER" id="PTHR16222:SF12">
    <property type="entry name" value="ADP-RIBOSYLGLYCOHYDROLASE-RELATED"/>
    <property type="match status" value="1"/>
</dbReference>
<accession>A0AA35T1S4</accession>
<feature type="binding site" evidence="1">
    <location>
        <position position="61"/>
    </location>
    <ligand>
        <name>Mg(2+)</name>
        <dbReference type="ChEBI" id="CHEBI:18420"/>
        <label>1</label>
    </ligand>
</feature>
<dbReference type="GO" id="GO:0046872">
    <property type="term" value="F:metal ion binding"/>
    <property type="evidence" value="ECO:0007669"/>
    <property type="project" value="UniProtKB-KW"/>
</dbReference>
<reference evidence="2" key="1">
    <citation type="submission" date="2023-03" db="EMBL/GenBank/DDBJ databases">
        <authorList>
            <person name="Steffen K."/>
            <person name="Cardenas P."/>
        </authorList>
    </citation>
    <scope>NUCLEOTIDE SEQUENCE</scope>
</reference>
<dbReference type="AlphaFoldDB" id="A0AA35T1S4"/>
<dbReference type="InterPro" id="IPR036705">
    <property type="entry name" value="Ribosyl_crysJ1_sf"/>
</dbReference>
<dbReference type="Proteomes" id="UP001174909">
    <property type="component" value="Unassembled WGS sequence"/>
</dbReference>
<evidence type="ECO:0000256" key="1">
    <source>
        <dbReference type="PIRSR" id="PIRSR605502-1"/>
    </source>
</evidence>
<sequence>MVMQFFNPNPELDRYRGALLGLAAGDALGAPVEFMRPGSFEPVTEMMGGGPHGLMPGEWTDDTSMALCLAESLIECRGFDAVDQLQRYVRWWQYGHLSSTGLCFDIGFTTRDALEGFQATGLPSGLTSPDSAGNGSIMRLAPVPMFYALNMHDAVEFAGQSSATTHAAEEAVNACRFMSAVIVRALLGSSKEDVLAPPVADDLSDGIRRVAYGSFRIFSPPQIRGSGFVVESLEAALWAFHNSDNFADGATLAVSLGEDTDTTAAVYGQIAGAYYGASRIPRDWVNALARRDMIIDFADQLYDLRPLSYPGEWGTSEPAS</sequence>
<comment type="caution">
    <text evidence="2">The sequence shown here is derived from an EMBL/GenBank/DDBJ whole genome shotgun (WGS) entry which is preliminary data.</text>
</comment>
<dbReference type="GO" id="GO:0016787">
    <property type="term" value="F:hydrolase activity"/>
    <property type="evidence" value="ECO:0007669"/>
    <property type="project" value="UniProtKB-KW"/>
</dbReference>
<keyword evidence="1" id="KW-0460">Magnesium</keyword>
<dbReference type="PANTHER" id="PTHR16222">
    <property type="entry name" value="ADP-RIBOSYLGLYCOHYDROLASE"/>
    <property type="match status" value="1"/>
</dbReference>
<organism evidence="2 3">
    <name type="scientific">Geodia barretti</name>
    <name type="common">Barrett's horny sponge</name>
    <dbReference type="NCBI Taxonomy" id="519541"/>
    <lineage>
        <taxon>Eukaryota</taxon>
        <taxon>Metazoa</taxon>
        <taxon>Porifera</taxon>
        <taxon>Demospongiae</taxon>
        <taxon>Heteroscleromorpha</taxon>
        <taxon>Tetractinellida</taxon>
        <taxon>Astrophorina</taxon>
        <taxon>Geodiidae</taxon>
        <taxon>Geodia</taxon>
    </lineage>
</organism>
<dbReference type="EMBL" id="CASHTH010003038">
    <property type="protein sequence ID" value="CAI8039412.1"/>
    <property type="molecule type" value="Genomic_DNA"/>
</dbReference>
<keyword evidence="1" id="KW-0479">Metal-binding</keyword>
<proteinExistence type="predicted"/>
<evidence type="ECO:0000313" key="2">
    <source>
        <dbReference type="EMBL" id="CAI8039412.1"/>
    </source>
</evidence>
<gene>
    <name evidence="2" type="ORF">GBAR_LOCUS21920</name>
</gene>
<feature type="binding site" evidence="1">
    <location>
        <position position="261"/>
    </location>
    <ligand>
        <name>Mg(2+)</name>
        <dbReference type="ChEBI" id="CHEBI:18420"/>
        <label>1</label>
    </ligand>
</feature>
<feature type="binding site" evidence="1">
    <location>
        <position position="262"/>
    </location>
    <ligand>
        <name>Mg(2+)</name>
        <dbReference type="ChEBI" id="CHEBI:18420"/>
        <label>1</label>
    </ligand>
</feature>
<dbReference type="InterPro" id="IPR005502">
    <property type="entry name" value="Ribosyl_crysJ1"/>
</dbReference>
<feature type="binding site" evidence="1">
    <location>
        <position position="259"/>
    </location>
    <ligand>
        <name>Mg(2+)</name>
        <dbReference type="ChEBI" id="CHEBI:18420"/>
        <label>1</label>
    </ligand>
</feature>
<comment type="cofactor">
    <cofactor evidence="1">
        <name>Mg(2+)</name>
        <dbReference type="ChEBI" id="CHEBI:18420"/>
    </cofactor>
    <text evidence="1">Binds 2 magnesium ions per subunit.</text>
</comment>